<dbReference type="Proteomes" id="UP000272400">
    <property type="component" value="Unassembled WGS sequence"/>
</dbReference>
<gene>
    <name evidence="2" type="ORF">EDD29_4513</name>
</gene>
<proteinExistence type="predicted"/>
<comment type="caution">
    <text evidence="2">The sequence shown here is derived from an EMBL/GenBank/DDBJ whole genome shotgun (WGS) entry which is preliminary data.</text>
</comment>
<dbReference type="CDD" id="cd01297">
    <property type="entry name" value="D-aminoacylase"/>
    <property type="match status" value="1"/>
</dbReference>
<accession>A0A3N1D067</accession>
<keyword evidence="3" id="KW-1185">Reference proteome</keyword>
<evidence type="ECO:0000259" key="1">
    <source>
        <dbReference type="Pfam" id="PF07969"/>
    </source>
</evidence>
<dbReference type="SUPFAM" id="SSF51338">
    <property type="entry name" value="Composite domain of metallo-dependent hydrolases"/>
    <property type="match status" value="1"/>
</dbReference>
<dbReference type="RefSeq" id="WP_123666280.1">
    <property type="nucleotide sequence ID" value="NZ_RJKE01000001.1"/>
</dbReference>
<name>A0A3N1D067_9ACTN</name>
<dbReference type="GO" id="GO:0005829">
    <property type="term" value="C:cytosol"/>
    <property type="evidence" value="ECO:0007669"/>
    <property type="project" value="TreeGrafter"/>
</dbReference>
<dbReference type="Pfam" id="PF07969">
    <property type="entry name" value="Amidohydro_3"/>
    <property type="match status" value="1"/>
</dbReference>
<dbReference type="EMBL" id="RJKE01000001">
    <property type="protein sequence ID" value="ROO86927.1"/>
    <property type="molecule type" value="Genomic_DNA"/>
</dbReference>
<dbReference type="InterPro" id="IPR011059">
    <property type="entry name" value="Metal-dep_hydrolase_composite"/>
</dbReference>
<dbReference type="GO" id="GO:0016811">
    <property type="term" value="F:hydrolase activity, acting on carbon-nitrogen (but not peptide) bonds, in linear amides"/>
    <property type="evidence" value="ECO:0007669"/>
    <property type="project" value="InterPro"/>
</dbReference>
<dbReference type="InterPro" id="IPR023100">
    <property type="entry name" value="D-aminoacylase_insert_dom_sf"/>
</dbReference>
<evidence type="ECO:0000313" key="2">
    <source>
        <dbReference type="EMBL" id="ROO86927.1"/>
    </source>
</evidence>
<dbReference type="PANTHER" id="PTHR11647:SF1">
    <property type="entry name" value="COLLAPSIN RESPONSE MEDIATOR PROTEIN"/>
    <property type="match status" value="1"/>
</dbReference>
<dbReference type="InterPro" id="IPR050378">
    <property type="entry name" value="Metallo-dep_Hydrolases_sf"/>
</dbReference>
<protein>
    <submittedName>
        <fullName evidence="2">N-acyl-D-amino-acid deacylase</fullName>
    </submittedName>
</protein>
<dbReference type="InterPro" id="IPR032466">
    <property type="entry name" value="Metal_Hydrolase"/>
</dbReference>
<sequence>MRFDLLVRGGTVIDGTGGPARRADVGVDGDTIAFVGEATADATAGRELDARGRVVTPGFIDLHSHADFTLEVFPAAPGALHQGVTTLVTGNCGQSPFPSGHRTGTDTVPTGVGYPDFAAYAAHLERAEPAVNLAALVGHGSLRATVIGSAQRAATGAEIDAMRTLLAEAARQGVFGLSTGLIYAPGSYADADEIVALAKVAREHGLLYATHMRDEGDGLLDSITEALDTARRSGVRLQISHLKAVGPANHGKVGDALELIERARAEGVDVATDVYPYTASSTRLTARLPTWAMDGGPDALLERLADPAARARIADDVRARFGRTLLPDGIVIAALPEGPYRDRTGESIARIAADEGVDPAEAMLRVLESHRALVFIVDHSMHEDDVELALAHPGSAVASDGWDLDTSAGGHPHPRHYGTFARALSYYTRELAAFGLPDAIRKMTSLPADRLGLTDRGRLTEGRAADLVVFDPATVTDNATYAAPLAYASGIDHVLVNGRPALLDGTPTGLRPGRVLRHP</sequence>
<dbReference type="Gene3D" id="3.20.20.140">
    <property type="entry name" value="Metal-dependent hydrolases"/>
    <property type="match status" value="1"/>
</dbReference>
<dbReference type="PANTHER" id="PTHR11647">
    <property type="entry name" value="HYDRANTOINASE/DIHYDROPYRIMIDINASE FAMILY MEMBER"/>
    <property type="match status" value="1"/>
</dbReference>
<feature type="domain" description="Amidohydrolase 3" evidence="1">
    <location>
        <begin position="47"/>
        <end position="500"/>
    </location>
</feature>
<reference evidence="2 3" key="1">
    <citation type="submission" date="2018-11" db="EMBL/GenBank/DDBJ databases">
        <title>Sequencing the genomes of 1000 actinobacteria strains.</title>
        <authorList>
            <person name="Klenk H.-P."/>
        </authorList>
    </citation>
    <scope>NUCLEOTIDE SEQUENCE [LARGE SCALE GENOMIC DNA]</scope>
    <source>
        <strain evidence="2 3">DSM 44254</strain>
    </source>
</reference>
<evidence type="ECO:0000313" key="3">
    <source>
        <dbReference type="Proteomes" id="UP000272400"/>
    </source>
</evidence>
<dbReference type="GO" id="GO:0016812">
    <property type="term" value="F:hydrolase activity, acting on carbon-nitrogen (but not peptide) bonds, in cyclic amides"/>
    <property type="evidence" value="ECO:0007669"/>
    <property type="project" value="TreeGrafter"/>
</dbReference>
<organism evidence="2 3">
    <name type="scientific">Actinocorallia herbida</name>
    <dbReference type="NCBI Taxonomy" id="58109"/>
    <lineage>
        <taxon>Bacteria</taxon>
        <taxon>Bacillati</taxon>
        <taxon>Actinomycetota</taxon>
        <taxon>Actinomycetes</taxon>
        <taxon>Streptosporangiales</taxon>
        <taxon>Thermomonosporaceae</taxon>
        <taxon>Actinocorallia</taxon>
    </lineage>
</organism>
<dbReference type="SUPFAM" id="SSF51556">
    <property type="entry name" value="Metallo-dependent hydrolases"/>
    <property type="match status" value="1"/>
</dbReference>
<dbReference type="OrthoDB" id="9766983at2"/>
<dbReference type="AlphaFoldDB" id="A0A3N1D067"/>
<dbReference type="InterPro" id="IPR013108">
    <property type="entry name" value="Amidohydro_3"/>
</dbReference>
<dbReference type="Gene3D" id="2.30.40.10">
    <property type="entry name" value="Urease, subunit C, domain 1"/>
    <property type="match status" value="1"/>
</dbReference>
<dbReference type="Gene3D" id="3.30.1490.130">
    <property type="entry name" value="D-aminoacylase. Domain 3"/>
    <property type="match status" value="1"/>
</dbReference>